<evidence type="ECO:0000313" key="1">
    <source>
        <dbReference type="EMBL" id="ACL16712.1"/>
    </source>
</evidence>
<dbReference type="Proteomes" id="UP000002457">
    <property type="component" value="Chromosome"/>
</dbReference>
<name>B8GHX2_METPE</name>
<keyword evidence="2" id="KW-1185">Reference proteome</keyword>
<dbReference type="HOGENOM" id="CLU_2519802_0_0_2"/>
<organism evidence="1 2">
    <name type="scientific">Methanosphaerula palustris (strain ATCC BAA-1556 / DSM 19958 / E1-9c)</name>
    <dbReference type="NCBI Taxonomy" id="521011"/>
    <lineage>
        <taxon>Archaea</taxon>
        <taxon>Methanobacteriati</taxon>
        <taxon>Methanobacteriota</taxon>
        <taxon>Stenosarchaea group</taxon>
        <taxon>Methanomicrobia</taxon>
        <taxon>Methanomicrobiales</taxon>
        <taxon>Methanoregulaceae</taxon>
        <taxon>Methanosphaerula</taxon>
    </lineage>
</organism>
<evidence type="ECO:0008006" key="3">
    <source>
        <dbReference type="Google" id="ProtNLM"/>
    </source>
</evidence>
<dbReference type="EMBL" id="CP001338">
    <property type="protein sequence ID" value="ACL16712.1"/>
    <property type="molecule type" value="Genomic_DNA"/>
</dbReference>
<accession>B8GHX2</accession>
<evidence type="ECO:0000313" key="2">
    <source>
        <dbReference type="Proteomes" id="UP000002457"/>
    </source>
</evidence>
<sequence length="84" mass="9758">MILQVLGDRNGVMVCLKEQERICREFGNVEGLAYSLWGQMTIFEYQGRRTEASHTIEEALSLATKGDYTPLKAEIREMKEQFWL</sequence>
<dbReference type="AlphaFoldDB" id="B8GHX2"/>
<protein>
    <recommendedName>
        <fullName evidence="3">MalT-like TPR region domain-containing protein</fullName>
    </recommendedName>
</protein>
<dbReference type="eggNOG" id="arCOG03047">
    <property type="taxonomic scope" value="Archaea"/>
</dbReference>
<gene>
    <name evidence="1" type="ordered locus">Mpal_1382</name>
</gene>
<dbReference type="KEGG" id="mpl:Mpal_1382"/>
<reference evidence="1 2" key="1">
    <citation type="journal article" date="2015" name="Genome Announc.">
        <title>Complete Genome Sequence of Methanosphaerula palustris E1-9CT, a Hydrogenotrophic Methanogen Isolated from a Minerotrophic Fen Peatland.</title>
        <authorList>
            <person name="Cadillo-Quiroz H."/>
            <person name="Browne P."/>
            <person name="Kyrpides N."/>
            <person name="Woyke T."/>
            <person name="Goodwin L."/>
            <person name="Detter C."/>
            <person name="Yavitt J.B."/>
            <person name="Zinder S.H."/>
        </authorList>
    </citation>
    <scope>NUCLEOTIDE SEQUENCE [LARGE SCALE GENOMIC DNA]</scope>
    <source>
        <strain evidence="2">ATCC BAA-1556 / DSM 19958 / E1-9c</strain>
    </source>
</reference>
<proteinExistence type="predicted"/>